<keyword evidence="2" id="KW-0808">Transferase</keyword>
<evidence type="ECO:0000313" key="3">
    <source>
        <dbReference type="Proteomes" id="UP000824504"/>
    </source>
</evidence>
<dbReference type="SMART" id="SM01120">
    <property type="entry name" value="Dak2"/>
    <property type="match status" value="1"/>
</dbReference>
<sequence length="213" mass="22228">MPTVAAVSEWLDECTHVFEGRVDELNELDGILGDGDHGTNMYRGFAAARRLDLSECPHANDAMRQVGMSLVGTVGGASGPLFGTLLLRVGATWPEHLTLAGVAASLRQGTNGVMARGKAVRGDKTMVDVLLPAIDSLEADARRGADLESAILDAVDAADEARDATAAMVAHRGRSALKSESSVGVVDPGAVSTALILRTGATRIREELRARAA</sequence>
<gene>
    <name evidence="2" type="primary">dhaL</name>
    <name evidence="2" type="ORF">KDB89_10790</name>
</gene>
<dbReference type="EMBL" id="CP079216">
    <property type="protein sequence ID" value="QXT62242.1"/>
    <property type="molecule type" value="Genomic_DNA"/>
</dbReference>
<evidence type="ECO:0000259" key="1">
    <source>
        <dbReference type="PROSITE" id="PS51480"/>
    </source>
</evidence>
<dbReference type="InterPro" id="IPR012737">
    <property type="entry name" value="DhaK_L_YcgS"/>
</dbReference>
<evidence type="ECO:0000313" key="2">
    <source>
        <dbReference type="EMBL" id="QXT62242.1"/>
    </source>
</evidence>
<feature type="domain" description="DhaL" evidence="1">
    <location>
        <begin position="5"/>
        <end position="202"/>
    </location>
</feature>
<dbReference type="PROSITE" id="PS51480">
    <property type="entry name" value="DHAL"/>
    <property type="match status" value="1"/>
</dbReference>
<dbReference type="PANTHER" id="PTHR28629">
    <property type="entry name" value="TRIOKINASE/FMN CYCLASE"/>
    <property type="match status" value="1"/>
</dbReference>
<accession>A0ABX8SFS0</accession>
<dbReference type="InterPro" id="IPR050861">
    <property type="entry name" value="Dihydroxyacetone_Kinase"/>
</dbReference>
<dbReference type="InterPro" id="IPR004007">
    <property type="entry name" value="DhaL_dom"/>
</dbReference>
<dbReference type="Pfam" id="PF02734">
    <property type="entry name" value="Dak2"/>
    <property type="match status" value="1"/>
</dbReference>
<dbReference type="PANTHER" id="PTHR28629:SF4">
    <property type="entry name" value="TRIOKINASE_FMN CYCLASE"/>
    <property type="match status" value="1"/>
</dbReference>
<dbReference type="Proteomes" id="UP000824504">
    <property type="component" value="Chromosome"/>
</dbReference>
<keyword evidence="3" id="KW-1185">Reference proteome</keyword>
<keyword evidence="2" id="KW-0418">Kinase</keyword>
<proteinExistence type="predicted"/>
<reference evidence="2 3" key="1">
    <citation type="submission" date="2021-07" db="EMBL/GenBank/DDBJ databases">
        <title>complete genome sequencing of Tessaracoccus sp.J1M15.</title>
        <authorList>
            <person name="Bae J.-W."/>
            <person name="Kim D.-y."/>
        </authorList>
    </citation>
    <scope>NUCLEOTIDE SEQUENCE [LARGE SCALE GENOMIC DNA]</scope>
    <source>
        <strain evidence="2 3">J1M15</strain>
    </source>
</reference>
<organism evidence="2 3">
    <name type="scientific">Tessaracoccus palaemonis</name>
    <dbReference type="NCBI Taxonomy" id="2829499"/>
    <lineage>
        <taxon>Bacteria</taxon>
        <taxon>Bacillati</taxon>
        <taxon>Actinomycetota</taxon>
        <taxon>Actinomycetes</taxon>
        <taxon>Propionibacteriales</taxon>
        <taxon>Propionibacteriaceae</taxon>
        <taxon>Tessaracoccus</taxon>
    </lineage>
</organism>
<name>A0ABX8SFS0_9ACTN</name>
<dbReference type="NCBIfam" id="TIGR02365">
    <property type="entry name" value="dha_L_ycgS"/>
    <property type="match status" value="1"/>
</dbReference>
<protein>
    <submittedName>
        <fullName evidence="2">Dihydroxyacetone kinase subunit L</fullName>
    </submittedName>
</protein>
<dbReference type="GO" id="GO:0016301">
    <property type="term" value="F:kinase activity"/>
    <property type="evidence" value="ECO:0007669"/>
    <property type="project" value="UniProtKB-KW"/>
</dbReference>
<dbReference type="RefSeq" id="WP_219080903.1">
    <property type="nucleotide sequence ID" value="NZ_CP079216.1"/>
</dbReference>